<name>A0A087G850_ARAAL</name>
<dbReference type="Proteomes" id="UP000029120">
    <property type="component" value="Chromosome 8"/>
</dbReference>
<evidence type="ECO:0000313" key="2">
    <source>
        <dbReference type="Proteomes" id="UP000029120"/>
    </source>
</evidence>
<accession>A0A087G850</accession>
<reference evidence="2" key="1">
    <citation type="journal article" date="2015" name="Nat. Plants">
        <title>Genome expansion of Arabis alpina linked with retrotransposition and reduced symmetric DNA methylation.</title>
        <authorList>
            <person name="Willing E.M."/>
            <person name="Rawat V."/>
            <person name="Mandakova T."/>
            <person name="Maumus F."/>
            <person name="James G.V."/>
            <person name="Nordstroem K.J."/>
            <person name="Becker C."/>
            <person name="Warthmann N."/>
            <person name="Chica C."/>
            <person name="Szarzynska B."/>
            <person name="Zytnicki M."/>
            <person name="Albani M.C."/>
            <person name="Kiefer C."/>
            <person name="Bergonzi S."/>
            <person name="Castaings L."/>
            <person name="Mateos J.L."/>
            <person name="Berns M.C."/>
            <person name="Bujdoso N."/>
            <person name="Piofczyk T."/>
            <person name="de Lorenzo L."/>
            <person name="Barrero-Sicilia C."/>
            <person name="Mateos I."/>
            <person name="Piednoel M."/>
            <person name="Hagmann J."/>
            <person name="Chen-Min-Tao R."/>
            <person name="Iglesias-Fernandez R."/>
            <person name="Schuster S.C."/>
            <person name="Alonso-Blanco C."/>
            <person name="Roudier F."/>
            <person name="Carbonero P."/>
            <person name="Paz-Ares J."/>
            <person name="Davis S.J."/>
            <person name="Pecinka A."/>
            <person name="Quesneville H."/>
            <person name="Colot V."/>
            <person name="Lysak M.A."/>
            <person name="Weigel D."/>
            <person name="Coupland G."/>
            <person name="Schneeberger K."/>
        </authorList>
    </citation>
    <scope>NUCLEOTIDE SEQUENCE [LARGE SCALE GENOMIC DNA]</scope>
    <source>
        <strain evidence="2">cv. Pajares</strain>
    </source>
</reference>
<dbReference type="EMBL" id="CM002876">
    <property type="protein sequence ID" value="KFK26052.1"/>
    <property type="molecule type" value="Genomic_DNA"/>
</dbReference>
<evidence type="ECO:0000313" key="1">
    <source>
        <dbReference type="EMBL" id="KFK26052.1"/>
    </source>
</evidence>
<sequence>MTLKDKSLLDISSLLCCLCKDCLRWLMSPLSLLLLGDKRKIVLVGLGWSEVLWNLW</sequence>
<protein>
    <submittedName>
        <fullName evidence="1">Uncharacterized protein</fullName>
    </submittedName>
</protein>
<gene>
    <name evidence="1" type="ordered locus">AALP_Aa8g197000</name>
</gene>
<dbReference type="AlphaFoldDB" id="A0A087G850"/>
<proteinExistence type="predicted"/>
<dbReference type="Gramene" id="KFK26052">
    <property type="protein sequence ID" value="KFK26052"/>
    <property type="gene ID" value="AALP_AA8G197000"/>
</dbReference>
<organism evidence="1 2">
    <name type="scientific">Arabis alpina</name>
    <name type="common">Alpine rock-cress</name>
    <dbReference type="NCBI Taxonomy" id="50452"/>
    <lineage>
        <taxon>Eukaryota</taxon>
        <taxon>Viridiplantae</taxon>
        <taxon>Streptophyta</taxon>
        <taxon>Embryophyta</taxon>
        <taxon>Tracheophyta</taxon>
        <taxon>Spermatophyta</taxon>
        <taxon>Magnoliopsida</taxon>
        <taxon>eudicotyledons</taxon>
        <taxon>Gunneridae</taxon>
        <taxon>Pentapetalae</taxon>
        <taxon>rosids</taxon>
        <taxon>malvids</taxon>
        <taxon>Brassicales</taxon>
        <taxon>Brassicaceae</taxon>
        <taxon>Arabideae</taxon>
        <taxon>Arabis</taxon>
    </lineage>
</organism>
<keyword evidence="2" id="KW-1185">Reference proteome</keyword>